<organism evidence="1 2">
    <name type="scientific">Candidatus Liptonbacteria bacterium RIFCSPLOWO2_01_FULL_52_25</name>
    <dbReference type="NCBI Taxonomy" id="1798650"/>
    <lineage>
        <taxon>Bacteria</taxon>
        <taxon>Candidatus Liptoniibacteriota</taxon>
    </lineage>
</organism>
<dbReference type="Proteomes" id="UP000178880">
    <property type="component" value="Unassembled WGS sequence"/>
</dbReference>
<dbReference type="AlphaFoldDB" id="A0A1G2CC70"/>
<reference evidence="1 2" key="1">
    <citation type="journal article" date="2016" name="Nat. Commun.">
        <title>Thousands of microbial genomes shed light on interconnected biogeochemical processes in an aquifer system.</title>
        <authorList>
            <person name="Anantharaman K."/>
            <person name="Brown C.T."/>
            <person name="Hug L.A."/>
            <person name="Sharon I."/>
            <person name="Castelle C.J."/>
            <person name="Probst A.J."/>
            <person name="Thomas B.C."/>
            <person name="Singh A."/>
            <person name="Wilkins M.J."/>
            <person name="Karaoz U."/>
            <person name="Brodie E.L."/>
            <person name="Williams K.H."/>
            <person name="Hubbard S.S."/>
            <person name="Banfield J.F."/>
        </authorList>
    </citation>
    <scope>NUCLEOTIDE SEQUENCE [LARGE SCALE GENOMIC DNA]</scope>
</reference>
<evidence type="ECO:0000313" key="2">
    <source>
        <dbReference type="Proteomes" id="UP000178880"/>
    </source>
</evidence>
<gene>
    <name evidence="1" type="ORF">A2945_04015</name>
</gene>
<evidence type="ECO:0000313" key="1">
    <source>
        <dbReference type="EMBL" id="OGY98982.1"/>
    </source>
</evidence>
<name>A0A1G2CC70_9BACT</name>
<comment type="caution">
    <text evidence="1">The sequence shown here is derived from an EMBL/GenBank/DDBJ whole genome shotgun (WGS) entry which is preliminary data.</text>
</comment>
<protein>
    <submittedName>
        <fullName evidence="1">Uncharacterized protein</fullName>
    </submittedName>
</protein>
<proteinExistence type="predicted"/>
<dbReference type="EMBL" id="MHLA01000025">
    <property type="protein sequence ID" value="OGY98982.1"/>
    <property type="molecule type" value="Genomic_DNA"/>
</dbReference>
<sequence length="108" mass="12067">MPRERPFLPGQLLEVSPPGWPFVGPNKENISRVRVLTDSGERMVVESAVEGVPIRRLRERYVFGSDDVPPYGPSTVIIVTPEEALQYKVALALHKFTFTPIEEPVVAP</sequence>
<accession>A0A1G2CC70</accession>